<keyword evidence="1" id="KW-0812">Transmembrane</keyword>
<reference evidence="2 3" key="1">
    <citation type="submission" date="2024-03" db="EMBL/GenBank/DDBJ databases">
        <title>Human intestinal bacterial collection.</title>
        <authorList>
            <person name="Pauvert C."/>
            <person name="Hitch T.C.A."/>
            <person name="Clavel T."/>
        </authorList>
    </citation>
    <scope>NUCLEOTIDE SEQUENCE [LARGE SCALE GENOMIC DNA]</scope>
    <source>
        <strain evidence="2 3">CLA-AP-H27</strain>
    </source>
</reference>
<feature type="transmembrane region" description="Helical" evidence="1">
    <location>
        <begin position="44"/>
        <end position="64"/>
    </location>
</feature>
<keyword evidence="1" id="KW-1133">Transmembrane helix</keyword>
<organism evidence="2 3">
    <name type="scientific">Ventrimonas faecis</name>
    <dbReference type="NCBI Taxonomy" id="3133170"/>
    <lineage>
        <taxon>Bacteria</taxon>
        <taxon>Bacillati</taxon>
        <taxon>Bacillota</taxon>
        <taxon>Clostridia</taxon>
        <taxon>Lachnospirales</taxon>
        <taxon>Lachnospiraceae</taxon>
        <taxon>Ventrimonas</taxon>
    </lineage>
</organism>
<gene>
    <name evidence="2" type="ORF">WMO41_10765</name>
</gene>
<feature type="transmembrane region" description="Helical" evidence="1">
    <location>
        <begin position="102"/>
        <end position="118"/>
    </location>
</feature>
<evidence type="ECO:0000256" key="1">
    <source>
        <dbReference type="SAM" id="Phobius"/>
    </source>
</evidence>
<sequence length="119" mass="12861">MLPSRPKAVLISLVASYLLSALLLFILTFVLYRLKLKESQIAPAVYALYVISCLVGGLLCGKALRSRRFFWGLLTGVLYFLALFAASILLRHGQIPELSRMMPVLACCAAGGTVGGILS</sequence>
<dbReference type="Proteomes" id="UP001437460">
    <property type="component" value="Unassembled WGS sequence"/>
</dbReference>
<proteinExistence type="predicted"/>
<dbReference type="EMBL" id="JBBMFJ010000022">
    <property type="protein sequence ID" value="MEQ2563635.1"/>
    <property type="molecule type" value="Genomic_DNA"/>
</dbReference>
<dbReference type="NCBIfam" id="TIGR04086">
    <property type="entry name" value="TIGR04086_membr"/>
    <property type="match status" value="1"/>
</dbReference>
<dbReference type="InterPro" id="IPR023804">
    <property type="entry name" value="DUF3792_TM"/>
</dbReference>
<evidence type="ECO:0000313" key="3">
    <source>
        <dbReference type="Proteomes" id="UP001437460"/>
    </source>
</evidence>
<dbReference type="RefSeq" id="WP_349229755.1">
    <property type="nucleotide sequence ID" value="NZ_JBBMFJ010000022.1"/>
</dbReference>
<name>A0ABV1HMU2_9FIRM</name>
<feature type="transmembrane region" description="Helical" evidence="1">
    <location>
        <begin position="12"/>
        <end position="32"/>
    </location>
</feature>
<comment type="caution">
    <text evidence="2">The sequence shown here is derived from an EMBL/GenBank/DDBJ whole genome shotgun (WGS) entry which is preliminary data.</text>
</comment>
<keyword evidence="1" id="KW-0472">Membrane</keyword>
<dbReference type="Pfam" id="PF12670">
    <property type="entry name" value="DUF3792"/>
    <property type="match status" value="1"/>
</dbReference>
<keyword evidence="3" id="KW-1185">Reference proteome</keyword>
<feature type="transmembrane region" description="Helical" evidence="1">
    <location>
        <begin position="70"/>
        <end position="90"/>
    </location>
</feature>
<accession>A0ABV1HMU2</accession>
<evidence type="ECO:0000313" key="2">
    <source>
        <dbReference type="EMBL" id="MEQ2563635.1"/>
    </source>
</evidence>
<protein>
    <submittedName>
        <fullName evidence="2">TIGR04086 family membrane protein</fullName>
    </submittedName>
</protein>